<comment type="caution">
    <text evidence="1">The sequence shown here is derived from an EMBL/GenBank/DDBJ whole genome shotgun (WGS) entry which is preliminary data.</text>
</comment>
<protein>
    <submittedName>
        <fullName evidence="1">Uncharacterized protein</fullName>
    </submittedName>
</protein>
<feature type="non-terminal residue" evidence="1">
    <location>
        <position position="1"/>
    </location>
</feature>
<organism evidence="1 2">
    <name type="scientific">Lindgomyces ingoldianus</name>
    <dbReference type="NCBI Taxonomy" id="673940"/>
    <lineage>
        <taxon>Eukaryota</taxon>
        <taxon>Fungi</taxon>
        <taxon>Dikarya</taxon>
        <taxon>Ascomycota</taxon>
        <taxon>Pezizomycotina</taxon>
        <taxon>Dothideomycetes</taxon>
        <taxon>Pleosporomycetidae</taxon>
        <taxon>Pleosporales</taxon>
        <taxon>Lindgomycetaceae</taxon>
        <taxon>Lindgomyces</taxon>
    </lineage>
</organism>
<keyword evidence="2" id="KW-1185">Reference proteome</keyword>
<evidence type="ECO:0000313" key="1">
    <source>
        <dbReference type="EMBL" id="KAF2468961.1"/>
    </source>
</evidence>
<reference evidence="1" key="1">
    <citation type="journal article" date="2020" name="Stud. Mycol.">
        <title>101 Dothideomycetes genomes: a test case for predicting lifestyles and emergence of pathogens.</title>
        <authorList>
            <person name="Haridas S."/>
            <person name="Albert R."/>
            <person name="Binder M."/>
            <person name="Bloem J."/>
            <person name="Labutti K."/>
            <person name="Salamov A."/>
            <person name="Andreopoulos B."/>
            <person name="Baker S."/>
            <person name="Barry K."/>
            <person name="Bills G."/>
            <person name="Bluhm B."/>
            <person name="Cannon C."/>
            <person name="Castanera R."/>
            <person name="Culley D."/>
            <person name="Daum C."/>
            <person name="Ezra D."/>
            <person name="Gonzalez J."/>
            <person name="Henrissat B."/>
            <person name="Kuo A."/>
            <person name="Liang C."/>
            <person name="Lipzen A."/>
            <person name="Lutzoni F."/>
            <person name="Magnuson J."/>
            <person name="Mondo S."/>
            <person name="Nolan M."/>
            <person name="Ohm R."/>
            <person name="Pangilinan J."/>
            <person name="Park H.-J."/>
            <person name="Ramirez L."/>
            <person name="Alfaro M."/>
            <person name="Sun H."/>
            <person name="Tritt A."/>
            <person name="Yoshinaga Y."/>
            <person name="Zwiers L.-H."/>
            <person name="Turgeon B."/>
            <person name="Goodwin S."/>
            <person name="Spatafora J."/>
            <person name="Crous P."/>
            <person name="Grigoriev I."/>
        </authorList>
    </citation>
    <scope>NUCLEOTIDE SEQUENCE</scope>
    <source>
        <strain evidence="1">ATCC 200398</strain>
    </source>
</reference>
<proteinExistence type="predicted"/>
<dbReference type="EMBL" id="MU003514">
    <property type="protein sequence ID" value="KAF2468961.1"/>
    <property type="molecule type" value="Genomic_DNA"/>
</dbReference>
<sequence>RKHVLADLQPYICTYPDCKLNDYPFENKEEWFNHETQSHRYELFCNTEGHASFWEASGFLEHMKKDHEDCVNENQLPALRRMFEQPTHPTSGACTLCQKQAVKLKTHLSRHLEQLSLFAIPQ</sequence>
<feature type="non-terminal residue" evidence="1">
    <location>
        <position position="122"/>
    </location>
</feature>
<accession>A0ACB6QPX0</accession>
<name>A0ACB6QPX0_9PLEO</name>
<evidence type="ECO:0000313" key="2">
    <source>
        <dbReference type="Proteomes" id="UP000799755"/>
    </source>
</evidence>
<gene>
    <name evidence="1" type="ORF">BDR25DRAFT_372851</name>
</gene>
<dbReference type="Proteomes" id="UP000799755">
    <property type="component" value="Unassembled WGS sequence"/>
</dbReference>